<organism evidence="15 16">
    <name type="scientific">Meloidogyne graminicola</name>
    <dbReference type="NCBI Taxonomy" id="189291"/>
    <lineage>
        <taxon>Eukaryota</taxon>
        <taxon>Metazoa</taxon>
        <taxon>Ecdysozoa</taxon>
        <taxon>Nematoda</taxon>
        <taxon>Chromadorea</taxon>
        <taxon>Rhabditida</taxon>
        <taxon>Tylenchina</taxon>
        <taxon>Tylenchomorpha</taxon>
        <taxon>Tylenchoidea</taxon>
        <taxon>Meloidogynidae</taxon>
        <taxon>Meloidogyninae</taxon>
        <taxon>Meloidogyne</taxon>
    </lineage>
</organism>
<keyword evidence="10" id="KW-0325">Glycoprotein</keyword>
<evidence type="ECO:0000256" key="9">
    <source>
        <dbReference type="ARBA" id="ARBA00023136"/>
    </source>
</evidence>
<evidence type="ECO:0000256" key="1">
    <source>
        <dbReference type="ARBA" id="ARBA00004141"/>
    </source>
</evidence>
<proteinExistence type="inferred from homology"/>
<reference evidence="15" key="1">
    <citation type="journal article" date="2020" name="Ecol. Evol.">
        <title>Genome structure and content of the rice root-knot nematode (Meloidogyne graminicola).</title>
        <authorList>
            <person name="Phan N.T."/>
            <person name="Danchin E.G.J."/>
            <person name="Klopp C."/>
            <person name="Perfus-Barbeoch L."/>
            <person name="Kozlowski D.K."/>
            <person name="Koutsovoulos G.D."/>
            <person name="Lopez-Roques C."/>
            <person name="Bouchez O."/>
            <person name="Zahm M."/>
            <person name="Besnard G."/>
            <person name="Bellafiore S."/>
        </authorList>
    </citation>
    <scope>NUCLEOTIDE SEQUENCE</scope>
    <source>
        <strain evidence="15">VN-18</strain>
    </source>
</reference>
<evidence type="ECO:0000256" key="4">
    <source>
        <dbReference type="ARBA" id="ARBA00022461"/>
    </source>
</evidence>
<comment type="similarity">
    <text evidence="2 13">Belongs to the amiloride-sensitive sodium channel (TC 1.A.6) family.</text>
</comment>
<accession>A0A8T0A3Y1</accession>
<dbReference type="GO" id="GO:0015280">
    <property type="term" value="F:ligand-gated sodium channel activity"/>
    <property type="evidence" value="ECO:0007669"/>
    <property type="project" value="TreeGrafter"/>
</dbReference>
<evidence type="ECO:0000256" key="11">
    <source>
        <dbReference type="ARBA" id="ARBA00023201"/>
    </source>
</evidence>
<keyword evidence="7" id="KW-0915">Sodium</keyword>
<dbReference type="GO" id="GO:0005886">
    <property type="term" value="C:plasma membrane"/>
    <property type="evidence" value="ECO:0007669"/>
    <property type="project" value="TreeGrafter"/>
</dbReference>
<gene>
    <name evidence="15" type="ORF">Mgra_00000464</name>
</gene>
<comment type="subcellular location">
    <subcellularLocation>
        <location evidence="1">Membrane</location>
        <topology evidence="1">Multi-pass membrane protein</topology>
    </subcellularLocation>
</comment>
<keyword evidence="5 13" id="KW-0812">Transmembrane</keyword>
<evidence type="ECO:0000256" key="12">
    <source>
        <dbReference type="ARBA" id="ARBA00023303"/>
    </source>
</evidence>
<keyword evidence="11 13" id="KW-0739">Sodium transport</keyword>
<sequence>MNEIRQTKLKSCNPNIIIKNYANAVENANYTMQSCILPCDRWEYTVSMEKIDTLLIYGNTTLIPFIYRIDISYNDLQFELIEEVATVSFMGLIAQIGGQMSLFMGSSILTLTQAIIICLKDKKRNNLIRDVNINNNSFNNKKKLAKINEKIVNSDKISLKNVENY</sequence>
<keyword evidence="12 13" id="KW-0407">Ion channel</keyword>
<evidence type="ECO:0000313" key="15">
    <source>
        <dbReference type="EMBL" id="KAF7640019.1"/>
    </source>
</evidence>
<keyword evidence="16" id="KW-1185">Reference proteome</keyword>
<evidence type="ECO:0000256" key="8">
    <source>
        <dbReference type="ARBA" id="ARBA00023065"/>
    </source>
</evidence>
<dbReference type="EMBL" id="JABEBT010000002">
    <property type="protein sequence ID" value="KAF7640019.1"/>
    <property type="molecule type" value="Genomic_DNA"/>
</dbReference>
<feature type="transmembrane region" description="Helical" evidence="14">
    <location>
        <begin position="51"/>
        <end position="69"/>
    </location>
</feature>
<dbReference type="AlphaFoldDB" id="A0A8T0A3Y1"/>
<evidence type="ECO:0000256" key="2">
    <source>
        <dbReference type="ARBA" id="ARBA00007193"/>
    </source>
</evidence>
<dbReference type="Gene3D" id="1.10.287.770">
    <property type="entry name" value="YojJ-like"/>
    <property type="match status" value="1"/>
</dbReference>
<name>A0A8T0A3Y1_9BILA</name>
<evidence type="ECO:0000256" key="13">
    <source>
        <dbReference type="RuleBase" id="RU000679"/>
    </source>
</evidence>
<keyword evidence="4 13" id="KW-0894">Sodium channel</keyword>
<keyword evidence="6 14" id="KW-1133">Transmembrane helix</keyword>
<dbReference type="OrthoDB" id="5855018at2759"/>
<keyword evidence="8 13" id="KW-0406">Ion transport</keyword>
<evidence type="ECO:0000256" key="5">
    <source>
        <dbReference type="ARBA" id="ARBA00022692"/>
    </source>
</evidence>
<protein>
    <submittedName>
        <fullName evidence="15">Uncharacterized protein</fullName>
    </submittedName>
</protein>
<dbReference type="PANTHER" id="PTHR11690">
    <property type="entry name" value="AMILORIDE-SENSITIVE SODIUM CHANNEL-RELATED"/>
    <property type="match status" value="1"/>
</dbReference>
<evidence type="ECO:0000256" key="6">
    <source>
        <dbReference type="ARBA" id="ARBA00022989"/>
    </source>
</evidence>
<evidence type="ECO:0000256" key="14">
    <source>
        <dbReference type="SAM" id="Phobius"/>
    </source>
</evidence>
<evidence type="ECO:0000256" key="10">
    <source>
        <dbReference type="ARBA" id="ARBA00023180"/>
    </source>
</evidence>
<keyword evidence="3 13" id="KW-0813">Transport</keyword>
<evidence type="ECO:0000313" key="16">
    <source>
        <dbReference type="Proteomes" id="UP000605970"/>
    </source>
</evidence>
<comment type="caution">
    <text evidence="15">The sequence shown here is derived from an EMBL/GenBank/DDBJ whole genome shotgun (WGS) entry which is preliminary data.</text>
</comment>
<dbReference type="InterPro" id="IPR001873">
    <property type="entry name" value="ENaC"/>
</dbReference>
<keyword evidence="9 14" id="KW-0472">Membrane</keyword>
<evidence type="ECO:0000256" key="7">
    <source>
        <dbReference type="ARBA" id="ARBA00023053"/>
    </source>
</evidence>
<dbReference type="Pfam" id="PF00858">
    <property type="entry name" value="ASC"/>
    <property type="match status" value="1"/>
</dbReference>
<feature type="transmembrane region" description="Helical" evidence="14">
    <location>
        <begin position="89"/>
        <end position="119"/>
    </location>
</feature>
<dbReference type="Proteomes" id="UP000605970">
    <property type="component" value="Unassembled WGS sequence"/>
</dbReference>
<dbReference type="PANTHER" id="PTHR11690:SF1">
    <property type="entry name" value="DEGENERIN LIKE"/>
    <property type="match status" value="1"/>
</dbReference>
<evidence type="ECO:0000256" key="3">
    <source>
        <dbReference type="ARBA" id="ARBA00022448"/>
    </source>
</evidence>